<keyword evidence="4 7" id="KW-0812">Transmembrane</keyword>
<feature type="transmembrane region" description="Helical" evidence="7">
    <location>
        <begin position="42"/>
        <end position="75"/>
    </location>
</feature>
<dbReference type="PANTHER" id="PTHR30193">
    <property type="entry name" value="ABC TRANSPORTER PERMEASE PROTEIN"/>
    <property type="match status" value="1"/>
</dbReference>
<comment type="caution">
    <text evidence="9">The sequence shown here is derived from an EMBL/GenBank/DDBJ whole genome shotgun (WGS) entry which is preliminary data.</text>
</comment>
<sequence length="325" mass="37218">MNIKRIGKSLINKAQSLFKTKLENTKIKWNNLIKNIYKNRQYYYLMAPYAILFLLFTIIPVFMSLGISFTYFNLLEPPKFVGWDNYKRLFLEDDVFIIAIKNTLILAVITGPVSYLAAFVFAWLINELPPKLRSFMTLIFYAPSISGNAYIIWLLIFSSDGYGYANATLRRFGFINEAIQWLQDPNYILWIIIIVQLWLSLGVSFLAFIAGLQGVNKTLYEAGVIDGIKNRWQELWYITLPSMKPQLMFGAVIQITTTLSVADVAMKIAGFPSIQYAGHTIVTHLIDYGTIRFDMGYASTIATILFIIMFGTNLLVRNILRRVGN</sequence>
<evidence type="ECO:0000256" key="3">
    <source>
        <dbReference type="ARBA" id="ARBA00022475"/>
    </source>
</evidence>
<accession>F7PRD9</accession>
<comment type="similarity">
    <text evidence="7">Belongs to the binding-protein-dependent transport system permease family.</text>
</comment>
<feature type="transmembrane region" description="Helical" evidence="7">
    <location>
        <begin position="187"/>
        <end position="210"/>
    </location>
</feature>
<evidence type="ECO:0000256" key="7">
    <source>
        <dbReference type="RuleBase" id="RU363032"/>
    </source>
</evidence>
<dbReference type="Gene3D" id="1.10.3720.10">
    <property type="entry name" value="MetI-like"/>
    <property type="match status" value="1"/>
</dbReference>
<feature type="transmembrane region" description="Helical" evidence="7">
    <location>
        <begin position="138"/>
        <end position="156"/>
    </location>
</feature>
<dbReference type="InterPro" id="IPR000515">
    <property type="entry name" value="MetI-like"/>
</dbReference>
<evidence type="ECO:0000313" key="9">
    <source>
        <dbReference type="EMBL" id="ERJ11735.1"/>
    </source>
</evidence>
<comment type="subcellular location">
    <subcellularLocation>
        <location evidence="1 7">Cell membrane</location>
        <topology evidence="1 7">Multi-pass membrane protein</topology>
    </subcellularLocation>
</comment>
<dbReference type="InterPro" id="IPR035906">
    <property type="entry name" value="MetI-like_sf"/>
</dbReference>
<dbReference type="PROSITE" id="PS50928">
    <property type="entry name" value="ABC_TM1"/>
    <property type="match status" value="1"/>
</dbReference>
<keyword evidence="2 7" id="KW-0813">Transport</keyword>
<dbReference type="AlphaFoldDB" id="F7PRD9"/>
<dbReference type="CDD" id="cd06261">
    <property type="entry name" value="TM_PBP2"/>
    <property type="match status" value="1"/>
</dbReference>
<keyword evidence="3" id="KW-1003">Cell membrane</keyword>
<keyword evidence="6 7" id="KW-0472">Membrane</keyword>
<protein>
    <submittedName>
        <fullName evidence="9">Binding-protein-dependent transport systems inner membrane component</fullName>
    </submittedName>
</protein>
<evidence type="ECO:0000256" key="5">
    <source>
        <dbReference type="ARBA" id="ARBA00022989"/>
    </source>
</evidence>
<dbReference type="GO" id="GO:0005886">
    <property type="term" value="C:plasma membrane"/>
    <property type="evidence" value="ECO:0007669"/>
    <property type="project" value="UniProtKB-SubCell"/>
</dbReference>
<dbReference type="Proteomes" id="UP000005707">
    <property type="component" value="Unassembled WGS sequence"/>
</dbReference>
<evidence type="ECO:0000313" key="10">
    <source>
        <dbReference type="Proteomes" id="UP000005707"/>
    </source>
</evidence>
<evidence type="ECO:0000256" key="1">
    <source>
        <dbReference type="ARBA" id="ARBA00004651"/>
    </source>
</evidence>
<dbReference type="STRING" id="1033810.HLPCO_002218"/>
<gene>
    <name evidence="9" type="ORF">HLPCO_002218</name>
</gene>
<evidence type="ECO:0000256" key="6">
    <source>
        <dbReference type="ARBA" id="ARBA00023136"/>
    </source>
</evidence>
<dbReference type="RefSeq" id="WP_008824398.1">
    <property type="nucleotide sequence ID" value="NZ_AFNU02000008.1"/>
</dbReference>
<dbReference type="OrthoDB" id="9783627at2"/>
<dbReference type="InterPro" id="IPR051393">
    <property type="entry name" value="ABC_transporter_permease"/>
</dbReference>
<dbReference type="InParanoid" id="F7PRD9"/>
<keyword evidence="10" id="KW-1185">Reference proteome</keyword>
<dbReference type="PANTHER" id="PTHR30193:SF37">
    <property type="entry name" value="INNER MEMBRANE ABC TRANSPORTER PERMEASE PROTEIN YCJO"/>
    <property type="match status" value="1"/>
</dbReference>
<feature type="transmembrane region" description="Helical" evidence="7">
    <location>
        <begin position="247"/>
        <end position="266"/>
    </location>
</feature>
<proteinExistence type="inferred from homology"/>
<evidence type="ECO:0000259" key="8">
    <source>
        <dbReference type="PROSITE" id="PS50928"/>
    </source>
</evidence>
<dbReference type="EMBL" id="AFNU02000008">
    <property type="protein sequence ID" value="ERJ11735.1"/>
    <property type="molecule type" value="Genomic_DNA"/>
</dbReference>
<keyword evidence="5 7" id="KW-1133">Transmembrane helix</keyword>
<dbReference type="Pfam" id="PF00528">
    <property type="entry name" value="BPD_transp_1"/>
    <property type="match status" value="1"/>
</dbReference>
<evidence type="ECO:0000256" key="4">
    <source>
        <dbReference type="ARBA" id="ARBA00022692"/>
    </source>
</evidence>
<evidence type="ECO:0000256" key="2">
    <source>
        <dbReference type="ARBA" id="ARBA00022448"/>
    </source>
</evidence>
<reference evidence="9 10" key="2">
    <citation type="journal article" date="2013" name="PLoS ONE">
        <title>INDIGO - INtegrated Data Warehouse of MIcrobial GenOmes with Examples from the Red Sea Extremophiles.</title>
        <authorList>
            <person name="Alam I."/>
            <person name="Antunes A."/>
            <person name="Kamau A.A."/>
            <person name="Ba Alawi W."/>
            <person name="Kalkatawi M."/>
            <person name="Stingl U."/>
            <person name="Bajic V.B."/>
        </authorList>
    </citation>
    <scope>NUCLEOTIDE SEQUENCE [LARGE SCALE GENOMIC DNA]</scope>
    <source>
        <strain evidence="9 10">SSD-17B</strain>
    </source>
</reference>
<organism evidence="9 10">
    <name type="scientific">Haloplasma contractile SSD-17B</name>
    <dbReference type="NCBI Taxonomy" id="1033810"/>
    <lineage>
        <taxon>Bacteria</taxon>
        <taxon>Bacillati</taxon>
        <taxon>Mycoplasmatota</taxon>
        <taxon>Mollicutes</taxon>
        <taxon>Haloplasmatales</taxon>
        <taxon>Haloplasmataceae</taxon>
        <taxon>Haloplasma</taxon>
    </lineage>
</organism>
<name>F7PRD9_9MOLU</name>
<dbReference type="GO" id="GO:0055085">
    <property type="term" value="P:transmembrane transport"/>
    <property type="evidence" value="ECO:0007669"/>
    <property type="project" value="InterPro"/>
</dbReference>
<feature type="transmembrane region" description="Helical" evidence="7">
    <location>
        <begin position="295"/>
        <end position="316"/>
    </location>
</feature>
<dbReference type="SUPFAM" id="SSF161098">
    <property type="entry name" value="MetI-like"/>
    <property type="match status" value="1"/>
</dbReference>
<reference evidence="9 10" key="1">
    <citation type="journal article" date="2011" name="J. Bacteriol.">
        <title>Genome sequence of Haloplasma contractile, an unusual contractile bacterium from a deep-sea anoxic brine lake.</title>
        <authorList>
            <person name="Antunes A."/>
            <person name="Alam I."/>
            <person name="El Dorry H."/>
            <person name="Siam R."/>
            <person name="Robertson A."/>
            <person name="Bajic V.B."/>
            <person name="Stingl U."/>
        </authorList>
    </citation>
    <scope>NUCLEOTIDE SEQUENCE [LARGE SCALE GENOMIC DNA]</scope>
    <source>
        <strain evidence="9 10">SSD-17B</strain>
    </source>
</reference>
<dbReference type="eggNOG" id="COG1175">
    <property type="taxonomic scope" value="Bacteria"/>
</dbReference>
<feature type="transmembrane region" description="Helical" evidence="7">
    <location>
        <begin position="95"/>
        <end position="126"/>
    </location>
</feature>
<feature type="domain" description="ABC transmembrane type-1" evidence="8">
    <location>
        <begin position="100"/>
        <end position="316"/>
    </location>
</feature>